<dbReference type="AlphaFoldDB" id="A0A5B2TWH4"/>
<feature type="signal peptide" evidence="1">
    <location>
        <begin position="1"/>
        <end position="19"/>
    </location>
</feature>
<evidence type="ECO:0000256" key="1">
    <source>
        <dbReference type="SAM" id="SignalP"/>
    </source>
</evidence>
<evidence type="ECO:0000313" key="3">
    <source>
        <dbReference type="Proteomes" id="UP000323188"/>
    </source>
</evidence>
<protein>
    <submittedName>
        <fullName evidence="2">Uncharacterized protein</fullName>
    </submittedName>
</protein>
<proteinExistence type="predicted"/>
<dbReference type="EMBL" id="VUOE01000001">
    <property type="protein sequence ID" value="KAA2218453.1"/>
    <property type="molecule type" value="Genomic_DNA"/>
</dbReference>
<reference evidence="2 3" key="1">
    <citation type="submission" date="2019-09" db="EMBL/GenBank/DDBJ databases">
        <authorList>
            <person name="Khan S.A."/>
            <person name="Jeon C.O."/>
            <person name="Chun B.H."/>
            <person name="Jeong S.E."/>
        </authorList>
    </citation>
    <scope>NUCLEOTIDE SEQUENCE [LARGE SCALE GENOMIC DNA]</scope>
    <source>
        <strain evidence="2 3">KCTC 42508</strain>
    </source>
</reference>
<comment type="caution">
    <text evidence="2">The sequence shown here is derived from an EMBL/GenBank/DDBJ whole genome shotgun (WGS) entry which is preliminary data.</text>
</comment>
<gene>
    <name evidence="2" type="ORF">F0361_02190</name>
</gene>
<dbReference type="Proteomes" id="UP000323188">
    <property type="component" value="Unassembled WGS sequence"/>
</dbReference>
<dbReference type="RefSeq" id="WP_154917028.1">
    <property type="nucleotide sequence ID" value="NZ_VUOE01000001.1"/>
</dbReference>
<name>A0A5B2TWH4_9FLAO</name>
<organism evidence="2 3">
    <name type="scientific">Maribacter flavus</name>
    <dbReference type="NCBI Taxonomy" id="1658664"/>
    <lineage>
        <taxon>Bacteria</taxon>
        <taxon>Pseudomonadati</taxon>
        <taxon>Bacteroidota</taxon>
        <taxon>Flavobacteriia</taxon>
        <taxon>Flavobacteriales</taxon>
        <taxon>Flavobacteriaceae</taxon>
        <taxon>Maribacter</taxon>
    </lineage>
</organism>
<keyword evidence="1" id="KW-0732">Signal</keyword>
<sequence length="248" mass="28073">MKKLLLLATLALSTSFISAQYSGQALSNASSGGSMDGSAAVINTLLGDMASRDAKRTKNYDEFQGSPYVSNTFKQTDIWYNEENMGRMFYRYNALNEEIEIKNTLLEEEAVKGLSRDKNISLLVDGKKLSFKTFVTSKNQTLNGYLLLLNDGNTYDLYRRIRVKFTEGKPAPNSFVKAVPARFSQFTEYYFQKEGVNRIDEIALSNSKLLKHLEGSDKEALKKYLKENKIKIKEEADLLNVFGFLNTL</sequence>
<feature type="chain" id="PRO_5023018234" evidence="1">
    <location>
        <begin position="20"/>
        <end position="248"/>
    </location>
</feature>
<evidence type="ECO:0000313" key="2">
    <source>
        <dbReference type="EMBL" id="KAA2218453.1"/>
    </source>
</evidence>
<accession>A0A5B2TWH4</accession>